<protein>
    <submittedName>
        <fullName evidence="2">Dipeptidase D</fullName>
    </submittedName>
</protein>
<dbReference type="OrthoDB" id="9773892at2"/>
<dbReference type="InterPro" id="IPR001160">
    <property type="entry name" value="Peptidase_M20C"/>
</dbReference>
<dbReference type="RefSeq" id="WP_073046374.1">
    <property type="nucleotide sequence ID" value="NZ_FQZL01000005.1"/>
</dbReference>
<dbReference type="NCBIfam" id="TIGR01893">
    <property type="entry name" value="aa-his-dipept"/>
    <property type="match status" value="1"/>
</dbReference>
<dbReference type="PIRSF" id="PIRSF016599">
    <property type="entry name" value="Xaa-His_dipept"/>
    <property type="match status" value="1"/>
</dbReference>
<dbReference type="PANTHER" id="PTHR43501:SF1">
    <property type="entry name" value="CYTOSOL NON-SPECIFIC DIPEPTIDASE"/>
    <property type="match status" value="1"/>
</dbReference>
<dbReference type="FunFam" id="3.40.630.10:FF:000018">
    <property type="entry name" value="Aminoacyl-histidine dipeptidase PepD"/>
    <property type="match status" value="1"/>
</dbReference>
<dbReference type="InterPro" id="IPR011650">
    <property type="entry name" value="Peptidase_M20_dimer"/>
</dbReference>
<evidence type="ECO:0000313" key="2">
    <source>
        <dbReference type="EMBL" id="SHI49931.1"/>
    </source>
</evidence>
<dbReference type="Pfam" id="PF07687">
    <property type="entry name" value="M20_dimer"/>
    <property type="match status" value="1"/>
</dbReference>
<dbReference type="Proteomes" id="UP000184052">
    <property type="component" value="Unassembled WGS sequence"/>
</dbReference>
<dbReference type="AlphaFoldDB" id="A0A1M6BMH9"/>
<sequence length="478" mass="53082">MIDYKDSIIENFRTISKIPRASGDEKRISDFLAAYARTKNLDVHQDDFYNLIIKKKSTIENYSGPAVILQGHMDMVYVKDSDSEHEYSEGIDVYEKDGFLYSKGTSLGADNGIAISYLMNLMDSKDIPHPDLEIVITVQEEVGLAGAAHIDASKLKGKNYINLDAENEGFFFVSCAGGVRSETRIPLYMTPSNSEKYSVKISVSGLKGGHSGMEIDKMRGNAIVLMARVLKYVGDHNEISLSNIECDGKANAIPNICRSSILCSDPEKINDDLRDMEAVLNSELNPLDQVKIETEVSKNESTISVYTKYTFSKIISMIQLLPNGVIHMDKSLKDMVETSANIGAIHTENDKLILLSSIRSSAESRKNEIIDKIKSLANIQGCESVFFNNYPGWEFNPDSSLRKISMESYTQLTGKEATLSSIHAGLECGYFDNMIENLDIVAFGPDVFDVHSPKERISIESAARIFELIVLILKKLSA</sequence>
<dbReference type="PANTHER" id="PTHR43501">
    <property type="entry name" value="CYTOSOL NON-SPECIFIC DIPEPTIDASE"/>
    <property type="match status" value="1"/>
</dbReference>
<dbReference type="GO" id="GO:0006508">
    <property type="term" value="P:proteolysis"/>
    <property type="evidence" value="ECO:0007669"/>
    <property type="project" value="InterPro"/>
</dbReference>
<evidence type="ECO:0000313" key="3">
    <source>
        <dbReference type="Proteomes" id="UP000184052"/>
    </source>
</evidence>
<evidence type="ECO:0000259" key="1">
    <source>
        <dbReference type="Pfam" id="PF07687"/>
    </source>
</evidence>
<name>A0A1M6BMH9_9FIRM</name>
<gene>
    <name evidence="2" type="ORF">SAMN02745751_00409</name>
</gene>
<organism evidence="2 3">
    <name type="scientific">Dethiosulfatibacter aminovorans DSM 17477</name>
    <dbReference type="NCBI Taxonomy" id="1121476"/>
    <lineage>
        <taxon>Bacteria</taxon>
        <taxon>Bacillati</taxon>
        <taxon>Bacillota</taxon>
        <taxon>Tissierellia</taxon>
        <taxon>Dethiosulfatibacter</taxon>
    </lineage>
</organism>
<feature type="domain" description="Peptidase M20 dimerisation" evidence="1">
    <location>
        <begin position="202"/>
        <end position="284"/>
    </location>
</feature>
<dbReference type="PRINTS" id="PR00934">
    <property type="entry name" value="XHISDIPTASE"/>
</dbReference>
<reference evidence="2 3" key="1">
    <citation type="submission" date="2016-11" db="EMBL/GenBank/DDBJ databases">
        <authorList>
            <person name="Jaros S."/>
            <person name="Januszkiewicz K."/>
            <person name="Wedrychowicz H."/>
        </authorList>
    </citation>
    <scope>NUCLEOTIDE SEQUENCE [LARGE SCALE GENOMIC DNA]</scope>
    <source>
        <strain evidence="2 3">DSM 17477</strain>
    </source>
</reference>
<accession>A0A1M6BMH9</accession>
<dbReference type="Pfam" id="PF01546">
    <property type="entry name" value="Peptidase_M20"/>
    <property type="match status" value="1"/>
</dbReference>
<dbReference type="InterPro" id="IPR002933">
    <property type="entry name" value="Peptidase_M20"/>
</dbReference>
<dbReference type="SUPFAM" id="SSF53187">
    <property type="entry name" value="Zn-dependent exopeptidases"/>
    <property type="match status" value="1"/>
</dbReference>
<dbReference type="Gene3D" id="3.40.630.10">
    <property type="entry name" value="Zn peptidases"/>
    <property type="match status" value="2"/>
</dbReference>
<dbReference type="GO" id="GO:0005829">
    <property type="term" value="C:cytosol"/>
    <property type="evidence" value="ECO:0007669"/>
    <property type="project" value="TreeGrafter"/>
</dbReference>
<dbReference type="EMBL" id="FQZL01000005">
    <property type="protein sequence ID" value="SHI49931.1"/>
    <property type="molecule type" value="Genomic_DNA"/>
</dbReference>
<keyword evidence="3" id="KW-1185">Reference proteome</keyword>
<dbReference type="STRING" id="1121476.SAMN02745751_00409"/>
<proteinExistence type="predicted"/>
<dbReference type="GO" id="GO:0070573">
    <property type="term" value="F:metallodipeptidase activity"/>
    <property type="evidence" value="ECO:0007669"/>
    <property type="project" value="TreeGrafter"/>
</dbReference>